<name>A0A0P1A5E0_PLAHL</name>
<dbReference type="Proteomes" id="UP000054928">
    <property type="component" value="Unassembled WGS sequence"/>
</dbReference>
<dbReference type="Pfam" id="PF24138">
    <property type="entry name" value="TPR_TNPO3_IPO13_2nd"/>
    <property type="match status" value="1"/>
</dbReference>
<evidence type="ECO:0000313" key="7">
    <source>
        <dbReference type="Proteomes" id="UP000054928"/>
    </source>
</evidence>
<dbReference type="Pfam" id="PF08389">
    <property type="entry name" value="Xpo1"/>
    <property type="match status" value="1"/>
</dbReference>
<dbReference type="EMBL" id="CCYD01000019">
    <property type="protein sequence ID" value="CEG35207.1"/>
    <property type="molecule type" value="Genomic_DNA"/>
</dbReference>
<comment type="similarity">
    <text evidence="2">Belongs to the importin beta family.</text>
</comment>
<dbReference type="RefSeq" id="XP_024571576.1">
    <property type="nucleotide sequence ID" value="XM_024720445.1"/>
</dbReference>
<dbReference type="Gene3D" id="1.25.10.10">
    <property type="entry name" value="Leucine-rich Repeat Variant"/>
    <property type="match status" value="1"/>
</dbReference>
<dbReference type="Pfam" id="PF24139">
    <property type="entry name" value="TPR_TNPO3_IPO13_4th"/>
    <property type="match status" value="1"/>
</dbReference>
<dbReference type="InterPro" id="IPR016024">
    <property type="entry name" value="ARM-type_fold"/>
</dbReference>
<comment type="subcellular location">
    <subcellularLocation>
        <location evidence="1">Nucleus</location>
    </subcellularLocation>
</comment>
<accession>A0A0P1A5E0</accession>
<organism evidence="6 7">
    <name type="scientific">Plasmopara halstedii</name>
    <name type="common">Downy mildew of sunflower</name>
    <dbReference type="NCBI Taxonomy" id="4781"/>
    <lineage>
        <taxon>Eukaryota</taxon>
        <taxon>Sar</taxon>
        <taxon>Stramenopiles</taxon>
        <taxon>Oomycota</taxon>
        <taxon>Peronosporomycetes</taxon>
        <taxon>Peronosporales</taxon>
        <taxon>Peronosporaceae</taxon>
        <taxon>Plasmopara</taxon>
    </lineage>
</organism>
<dbReference type="AlphaFoldDB" id="A0A0P1A5E0"/>
<proteinExistence type="inferred from homology"/>
<dbReference type="InterPro" id="IPR058537">
    <property type="entry name" value="TPR_TNPO3_IPO13_4th"/>
</dbReference>
<reference evidence="7" key="1">
    <citation type="submission" date="2014-09" db="EMBL/GenBank/DDBJ databases">
        <authorList>
            <person name="Sharma Rahul"/>
            <person name="Thines Marco"/>
        </authorList>
    </citation>
    <scope>NUCLEOTIDE SEQUENCE [LARGE SCALE GENOMIC DNA]</scope>
</reference>
<evidence type="ECO:0000259" key="5">
    <source>
        <dbReference type="Pfam" id="PF08389"/>
    </source>
</evidence>
<sequence>MTSSDTAGLERAVLAALGSLYQVHGSNVHEMQAADSFLRGFQLTPAAFDICMSLLDQILQNSITQPNSGSLDSNNVPPVFFAAQTLAIKLRRRLSTSELDDGAWVKRIVTWLSCGIRLPKMVVTQLLLALVATLPKLKVQEFKPQAYNDIEKNASEFYAAVLETCAQCNGQSVVGYALLHMVQQRVPPAVFVEFLLLLVEEIDSLIDRGSRKRMQDEVDAWASVVLDRLLPQVMHEASNQQLGNCSDGVEIQNTVLRALTGWVRYVRINTDVVVRNPLLHSLLTFLSRDELFDASVDLAVQLVISYAHDAVVIQWLAPTLLSLRRAFSVAAEAEDVDTCLGLCRIFSEMGEACFGFIQTIGNYDVALVDLLLDCMSFSDAEVADVTIPFWLHMLGNLQHRNSATLERYQPQVMRLAGLCTQKLQFRDDFLSLPGDQQQNFKDFRQEIGDILRDCCQLLGVETILQHCVNGLNLVFQAPLDSRKWEAVEAHLYCFRSIAREVEKSNTNTETLNASISLIFQHLTQFADHPAICYTACLIVSRYAKWLHAHPTVLSPLVGFLTTCVTKSAEISSYKDWEVARAAGAAVRALAIDCWLMLGQDIVAFYLQIEQTEVMAVEDQVLILEGICIGVSSVKDRDCLLTVLDQVMKGIGQRLTALFSSSAATEQVDIALDELLRLICLYEYLDSPDIQGERHPLVMLTEQLWPLFNQILTVYRGHDELVERVCRCYKRILRTCALQIAPLLPQLVDNLLMFYQAEPKSSYLYTASMVLKFTADSNSTDLNSLFARMIYTLIEKTTPIFASVNDMEAHPDVIEEFFYLMERAIRCVPLLLAASVPMSSSDPQCPLLINILSCAVSALSISHNDANKAVLCFLEQVYEQSEARIKLLSLCELNMAVHEGGKKKLVSCLLEGIVLGTMSPSRVDAEHGSIAGLFVCLATANGSQLQQWITEWFEQATVGTFATAKVNFLTLDEALAFRNDLFSSENERTFRHQLSNTRSRVVHPKFIPLALWYTHFSFDGSINGPLLMKARSSGWAGKIHRNFPVDYTLDGFLAKVVSSRHS</sequence>
<dbReference type="InterPro" id="IPR013598">
    <property type="entry name" value="Exportin-1/Importin-b-like"/>
</dbReference>
<protein>
    <recommendedName>
        <fullName evidence="5">Exportin-1/Importin-beta-like domain-containing protein</fullName>
    </recommendedName>
</protein>
<feature type="domain" description="Exportin-1/Importin-beta-like" evidence="5">
    <location>
        <begin position="189"/>
        <end position="297"/>
    </location>
</feature>
<evidence type="ECO:0000256" key="1">
    <source>
        <dbReference type="ARBA" id="ARBA00004123"/>
    </source>
</evidence>
<evidence type="ECO:0000256" key="3">
    <source>
        <dbReference type="ARBA" id="ARBA00022448"/>
    </source>
</evidence>
<dbReference type="InterPro" id="IPR051345">
    <property type="entry name" value="Importin_beta-like_NTR"/>
</dbReference>
<dbReference type="GO" id="GO:0005634">
    <property type="term" value="C:nucleus"/>
    <property type="evidence" value="ECO:0007669"/>
    <property type="project" value="UniProtKB-SubCell"/>
</dbReference>
<dbReference type="OMA" id="LECITSW"/>
<dbReference type="GO" id="GO:0006606">
    <property type="term" value="P:protein import into nucleus"/>
    <property type="evidence" value="ECO:0007669"/>
    <property type="project" value="TreeGrafter"/>
</dbReference>
<evidence type="ECO:0000313" key="6">
    <source>
        <dbReference type="EMBL" id="CEG35207.1"/>
    </source>
</evidence>
<dbReference type="GeneID" id="36398233"/>
<dbReference type="PANTHER" id="PTHR12363">
    <property type="entry name" value="TRANSPORTIN 3 AND IMPORTIN 13"/>
    <property type="match status" value="1"/>
</dbReference>
<evidence type="ECO:0000256" key="2">
    <source>
        <dbReference type="ARBA" id="ARBA00007991"/>
    </source>
</evidence>
<dbReference type="SUPFAM" id="SSF48371">
    <property type="entry name" value="ARM repeat"/>
    <property type="match status" value="1"/>
</dbReference>
<keyword evidence="4" id="KW-0539">Nucleus</keyword>
<dbReference type="InterPro" id="IPR011989">
    <property type="entry name" value="ARM-like"/>
</dbReference>
<dbReference type="InterPro" id="IPR057941">
    <property type="entry name" value="TPR_TNPO3_IPO13_2nd"/>
</dbReference>
<dbReference type="OrthoDB" id="435593at2759"/>
<dbReference type="GO" id="GO:0005737">
    <property type="term" value="C:cytoplasm"/>
    <property type="evidence" value="ECO:0007669"/>
    <property type="project" value="TreeGrafter"/>
</dbReference>
<keyword evidence="7" id="KW-1185">Reference proteome</keyword>
<keyword evidence="3" id="KW-0813">Transport</keyword>
<evidence type="ECO:0000256" key="4">
    <source>
        <dbReference type="ARBA" id="ARBA00023242"/>
    </source>
</evidence>
<dbReference type="STRING" id="4781.A0A0P1A5E0"/>
<dbReference type="PANTHER" id="PTHR12363:SF33">
    <property type="entry name" value="IMPORTIN-13"/>
    <property type="match status" value="1"/>
</dbReference>